<dbReference type="PANTHER" id="PTHR40255:SF1">
    <property type="entry name" value="PROTOPORPHYRINOGEN IX OXIDASE"/>
    <property type="match status" value="1"/>
</dbReference>
<evidence type="ECO:0000256" key="5">
    <source>
        <dbReference type="ARBA" id="ARBA00017504"/>
    </source>
</evidence>
<keyword evidence="11" id="KW-0560">Oxidoreductase</keyword>
<dbReference type="UniPathway" id="UPA00251">
    <property type="reaction ID" value="UER00324"/>
</dbReference>
<dbReference type="GO" id="GO:0046872">
    <property type="term" value="F:metal ion binding"/>
    <property type="evidence" value="ECO:0007669"/>
    <property type="project" value="UniProtKB-KW"/>
</dbReference>
<comment type="pathway">
    <text evidence="3">Porphyrin-containing compound metabolism; protoporphyrin-IX biosynthesis; protoporphyrin-IX from protoporphyrinogen-IX: step 1/1.</text>
</comment>
<evidence type="ECO:0000256" key="12">
    <source>
        <dbReference type="ARBA" id="ARBA00023004"/>
    </source>
</evidence>
<dbReference type="Proteomes" id="UP000249130">
    <property type="component" value="Unassembled WGS sequence"/>
</dbReference>
<name>A0A327KYE7_9BRAD</name>
<gene>
    <name evidence="16" type="ORF">CH341_16080</name>
</gene>
<dbReference type="PANTHER" id="PTHR40255">
    <property type="entry name" value="UPF0093 MEMBRANE PROTEIN SLR1790"/>
    <property type="match status" value="1"/>
</dbReference>
<keyword evidence="7" id="KW-0349">Heme</keyword>
<keyword evidence="10 15" id="KW-1133">Transmembrane helix</keyword>
<comment type="caution">
    <text evidence="16">The sequence shown here is derived from an EMBL/GenBank/DDBJ whole genome shotgun (WGS) entry which is preliminary data.</text>
</comment>
<reference evidence="16 17" key="1">
    <citation type="submission" date="2017-07" db="EMBL/GenBank/DDBJ databases">
        <title>Draft Genome Sequences of Select Purple Nonsulfur Bacteria.</title>
        <authorList>
            <person name="Lasarre B."/>
            <person name="Mckinlay J.B."/>
        </authorList>
    </citation>
    <scope>NUCLEOTIDE SEQUENCE [LARGE SCALE GENOMIC DNA]</scope>
    <source>
        <strain evidence="16 17">DSM 5909</strain>
    </source>
</reference>
<proteinExistence type="inferred from homology"/>
<evidence type="ECO:0000256" key="2">
    <source>
        <dbReference type="ARBA" id="ARBA00004651"/>
    </source>
</evidence>
<keyword evidence="9" id="KW-0479">Metal-binding</keyword>
<dbReference type="GO" id="GO:0006782">
    <property type="term" value="P:protoporphyrinogen IX biosynthetic process"/>
    <property type="evidence" value="ECO:0007669"/>
    <property type="project" value="UniProtKB-UniPathway"/>
</dbReference>
<dbReference type="EMBL" id="NPEX01000106">
    <property type="protein sequence ID" value="RAI43106.1"/>
    <property type="molecule type" value="Genomic_DNA"/>
</dbReference>
<evidence type="ECO:0000256" key="3">
    <source>
        <dbReference type="ARBA" id="ARBA00005073"/>
    </source>
</evidence>
<evidence type="ECO:0000256" key="15">
    <source>
        <dbReference type="SAM" id="Phobius"/>
    </source>
</evidence>
<keyword evidence="17" id="KW-1185">Reference proteome</keyword>
<evidence type="ECO:0000256" key="13">
    <source>
        <dbReference type="ARBA" id="ARBA00023136"/>
    </source>
</evidence>
<accession>A0A327KYE7</accession>
<comment type="subcellular location">
    <subcellularLocation>
        <location evidence="2">Cell membrane</location>
        <topology evidence="2">Multi-pass membrane protein</topology>
    </subcellularLocation>
</comment>
<keyword evidence="13 15" id="KW-0472">Membrane</keyword>
<evidence type="ECO:0000256" key="9">
    <source>
        <dbReference type="ARBA" id="ARBA00022723"/>
    </source>
</evidence>
<keyword evidence="8 15" id="KW-0812">Transmembrane</keyword>
<evidence type="ECO:0000256" key="6">
    <source>
        <dbReference type="ARBA" id="ARBA00022475"/>
    </source>
</evidence>
<dbReference type="Pfam" id="PF03653">
    <property type="entry name" value="UPF0093"/>
    <property type="match status" value="1"/>
</dbReference>
<feature type="transmembrane region" description="Helical" evidence="15">
    <location>
        <begin position="116"/>
        <end position="135"/>
    </location>
</feature>
<evidence type="ECO:0000256" key="11">
    <source>
        <dbReference type="ARBA" id="ARBA00023002"/>
    </source>
</evidence>
<evidence type="ECO:0000256" key="8">
    <source>
        <dbReference type="ARBA" id="ARBA00022692"/>
    </source>
</evidence>
<feature type="transmembrane region" description="Helical" evidence="15">
    <location>
        <begin position="49"/>
        <end position="71"/>
    </location>
</feature>
<comment type="cofactor">
    <cofactor evidence="1">
        <name>heme b</name>
        <dbReference type="ChEBI" id="CHEBI:60344"/>
    </cofactor>
</comment>
<dbReference type="OrthoDB" id="7570050at2"/>
<evidence type="ECO:0000256" key="10">
    <source>
        <dbReference type="ARBA" id="ARBA00022989"/>
    </source>
</evidence>
<organism evidence="16 17">
    <name type="scientific">Rhodoplanes roseus</name>
    <dbReference type="NCBI Taxonomy" id="29409"/>
    <lineage>
        <taxon>Bacteria</taxon>
        <taxon>Pseudomonadati</taxon>
        <taxon>Pseudomonadota</taxon>
        <taxon>Alphaproteobacteria</taxon>
        <taxon>Hyphomicrobiales</taxon>
        <taxon>Nitrobacteraceae</taxon>
        <taxon>Rhodoplanes</taxon>
    </lineage>
</organism>
<evidence type="ECO:0000256" key="14">
    <source>
        <dbReference type="ARBA" id="ARBA00048390"/>
    </source>
</evidence>
<evidence type="ECO:0000256" key="7">
    <source>
        <dbReference type="ARBA" id="ARBA00022617"/>
    </source>
</evidence>
<feature type="transmembrane region" description="Helical" evidence="15">
    <location>
        <begin position="6"/>
        <end position="28"/>
    </location>
</feature>
<evidence type="ECO:0000313" key="17">
    <source>
        <dbReference type="Proteomes" id="UP000249130"/>
    </source>
</evidence>
<feature type="transmembrane region" description="Helical" evidence="15">
    <location>
        <begin position="83"/>
        <end position="104"/>
    </location>
</feature>
<sequence length="182" mass="19670">MIAWLKVVHILALTVWCAGLLMLPSLYAQRSRAVTRDALNDLHRLTRRMFIRVTSPAGFVAVVAGTVLLFAQEAFTAWMMLKLVAVGVLVGLHIRAGYVVIGLFEPGRRYAGWRQALSTGATVAAITAILLLVLAKPAIDLAGVPAWMRQPGGLQARLGATPLSAWTSSGDQSRPETMRPMP</sequence>
<evidence type="ECO:0000256" key="4">
    <source>
        <dbReference type="ARBA" id="ARBA00006501"/>
    </source>
</evidence>
<comment type="catalytic activity">
    <reaction evidence="14">
        <text>protoporphyrinogen IX + 3 A = protoporphyrin IX + 3 AH2</text>
        <dbReference type="Rhea" id="RHEA:62000"/>
        <dbReference type="ChEBI" id="CHEBI:13193"/>
        <dbReference type="ChEBI" id="CHEBI:17499"/>
        <dbReference type="ChEBI" id="CHEBI:57306"/>
        <dbReference type="ChEBI" id="CHEBI:57307"/>
    </reaction>
</comment>
<evidence type="ECO:0000313" key="16">
    <source>
        <dbReference type="EMBL" id="RAI43106.1"/>
    </source>
</evidence>
<keyword evidence="6" id="KW-1003">Cell membrane</keyword>
<dbReference type="GO" id="GO:0005886">
    <property type="term" value="C:plasma membrane"/>
    <property type="evidence" value="ECO:0007669"/>
    <property type="project" value="UniProtKB-SubCell"/>
</dbReference>
<keyword evidence="12" id="KW-0408">Iron</keyword>
<dbReference type="RefSeq" id="WP_111420037.1">
    <property type="nucleotide sequence ID" value="NZ_NPEX01000106.1"/>
</dbReference>
<dbReference type="GO" id="GO:0016491">
    <property type="term" value="F:oxidoreductase activity"/>
    <property type="evidence" value="ECO:0007669"/>
    <property type="project" value="UniProtKB-KW"/>
</dbReference>
<protein>
    <recommendedName>
        <fullName evidence="5">Protoporphyrinogen IX oxidase</fullName>
    </recommendedName>
</protein>
<evidence type="ECO:0000256" key="1">
    <source>
        <dbReference type="ARBA" id="ARBA00001970"/>
    </source>
</evidence>
<comment type="similarity">
    <text evidence="4">Belongs to the HemJ family.</text>
</comment>
<dbReference type="AlphaFoldDB" id="A0A327KYE7"/>
<dbReference type="InterPro" id="IPR005265">
    <property type="entry name" value="HemJ-like"/>
</dbReference>